<evidence type="ECO:0000259" key="3">
    <source>
        <dbReference type="Pfam" id="PF14461"/>
    </source>
</evidence>
<dbReference type="Pfam" id="PF14461">
    <property type="entry name" value="Prok-E2_B"/>
    <property type="match status" value="1"/>
</dbReference>
<dbReference type="Pfam" id="PF00899">
    <property type="entry name" value="ThiF"/>
    <property type="match status" value="1"/>
</dbReference>
<dbReference type="SUPFAM" id="SSF69572">
    <property type="entry name" value="Activating enzymes of the ubiquitin-like proteins"/>
    <property type="match status" value="1"/>
</dbReference>
<reference evidence="4 5" key="1">
    <citation type="submission" date="2019-01" db="EMBL/GenBank/DDBJ databases">
        <authorList>
            <person name="Chen W.-M."/>
        </authorList>
    </citation>
    <scope>NUCLEOTIDE SEQUENCE [LARGE SCALE GENOMIC DNA]</scope>
    <source>
        <strain evidence="4 5">TER-1</strain>
    </source>
</reference>
<sequence length="612" mass="66369">MHSEALPLGWRHAALRLEATLRERAGQVPERLDAATIASDYPTRDWIAAGWRISVAFSDGVTRRLDLLAGRHFPTTPVRTALVDHPEAMTWPHVESDGVLCLLPNTAEWDPDHPSAVALGLLHRSITLIEELLEGGIIERDFREEFVTYWGYKAHSEGKTLFSLIAPTPPSRLVRVWRSKGLEVIGEDQESLAAWVYHRFGDKTPVNTEAAAFLWLDTPPLPADYPETAADLHRMAERIGEDAKTALEEVAGHEPDEVLTLLGAIGRGGAALIGVKAPNPKRRKSRPCAPDEPLSAGFRPRHTPHPLLQRRFFGALAVVRTQVQRADAEWVHGRGQDPRTRRLLGATVVIVGCGSVGAPVACALVQAGVGRTVLVDPETLGWPNVGRHPLGAADVGRNKAEALAERLRTDYPHLTVEHRSYSLHQMIATEGDLLAAADLIVAATGNWVAESTLNRWHVAQGREKPVLYGWTEAHACAGHAVAIGGEDGCLQCHIGRTGAPDLTVIAWPEGGDARLEEPACGAHYQPYGPVELAYVTAMIADAAMDCLLDPPARSFSRVSVASPRRIAALGGQLTEGWLSAFGEVEEGGRTVDRSWPSVSCTACKPERIDESA</sequence>
<keyword evidence="5" id="KW-1185">Reference proteome</keyword>
<evidence type="ECO:0000256" key="1">
    <source>
        <dbReference type="SAM" id="MobiDB-lite"/>
    </source>
</evidence>
<dbReference type="AlphaFoldDB" id="A0A3S2YM09"/>
<evidence type="ECO:0000313" key="4">
    <source>
        <dbReference type="EMBL" id="RVU14177.1"/>
    </source>
</evidence>
<organism evidence="4 5">
    <name type="scientific">Methylobacterium oryzihabitans</name>
    <dbReference type="NCBI Taxonomy" id="2499852"/>
    <lineage>
        <taxon>Bacteria</taxon>
        <taxon>Pseudomonadati</taxon>
        <taxon>Pseudomonadota</taxon>
        <taxon>Alphaproteobacteria</taxon>
        <taxon>Hyphomicrobiales</taxon>
        <taxon>Methylobacteriaceae</taxon>
        <taxon>Methylobacterium</taxon>
    </lineage>
</organism>
<dbReference type="PANTHER" id="PTHR43267:SF1">
    <property type="entry name" value="TRNA THREONYLCARBAMOYLADENOSINE DEHYDRATASE"/>
    <property type="match status" value="1"/>
</dbReference>
<dbReference type="InterPro" id="IPR000594">
    <property type="entry name" value="ThiF_NAD_FAD-bd"/>
</dbReference>
<protein>
    <submittedName>
        <fullName evidence="4">Ubiquitin-activating enzyme</fullName>
    </submittedName>
</protein>
<feature type="domain" description="THIF-type NAD/FAD binding fold" evidence="2">
    <location>
        <begin position="339"/>
        <end position="546"/>
    </location>
</feature>
<dbReference type="Gene3D" id="3.40.50.720">
    <property type="entry name" value="NAD(P)-binding Rossmann-like Domain"/>
    <property type="match status" value="1"/>
</dbReference>
<comment type="caution">
    <text evidence="4">The sequence shown here is derived from an EMBL/GenBank/DDBJ whole genome shotgun (WGS) entry which is preliminary data.</text>
</comment>
<dbReference type="EMBL" id="SACP01000034">
    <property type="protein sequence ID" value="RVU14177.1"/>
    <property type="molecule type" value="Genomic_DNA"/>
</dbReference>
<name>A0A3S2YM09_9HYPH</name>
<dbReference type="GO" id="GO:0008641">
    <property type="term" value="F:ubiquitin-like modifier activating enzyme activity"/>
    <property type="evidence" value="ECO:0007669"/>
    <property type="project" value="InterPro"/>
</dbReference>
<dbReference type="OrthoDB" id="891532at2"/>
<feature type="domain" description="Prokaryotic E2 family B" evidence="3">
    <location>
        <begin position="50"/>
        <end position="154"/>
    </location>
</feature>
<evidence type="ECO:0000313" key="5">
    <source>
        <dbReference type="Proteomes" id="UP000286997"/>
    </source>
</evidence>
<dbReference type="InterPro" id="IPR045886">
    <property type="entry name" value="ThiF/MoeB/HesA"/>
</dbReference>
<dbReference type="PANTHER" id="PTHR43267">
    <property type="entry name" value="TRNA THREONYLCARBAMOYLADENOSINE DEHYDRATASE"/>
    <property type="match status" value="1"/>
</dbReference>
<proteinExistence type="predicted"/>
<evidence type="ECO:0000259" key="2">
    <source>
        <dbReference type="Pfam" id="PF00899"/>
    </source>
</evidence>
<dbReference type="GO" id="GO:0061503">
    <property type="term" value="F:tRNA threonylcarbamoyladenosine dehydratase"/>
    <property type="evidence" value="ECO:0007669"/>
    <property type="project" value="TreeGrafter"/>
</dbReference>
<gene>
    <name evidence="4" type="ORF">EOE48_24210</name>
</gene>
<dbReference type="InterPro" id="IPR032701">
    <property type="entry name" value="Prok-E2_B_dom"/>
</dbReference>
<dbReference type="InterPro" id="IPR035985">
    <property type="entry name" value="Ubiquitin-activating_enz"/>
</dbReference>
<dbReference type="GO" id="GO:0061504">
    <property type="term" value="P:cyclic threonylcarbamoyladenosine biosynthetic process"/>
    <property type="evidence" value="ECO:0007669"/>
    <property type="project" value="TreeGrafter"/>
</dbReference>
<feature type="region of interest" description="Disordered" evidence="1">
    <location>
        <begin position="278"/>
        <end position="301"/>
    </location>
</feature>
<accession>A0A3S2YM09</accession>
<dbReference type="Proteomes" id="UP000286997">
    <property type="component" value="Unassembled WGS sequence"/>
</dbReference>